<name>A0A4Q4MVZ8_9PLEO</name>
<feature type="compositionally biased region" description="Basic and acidic residues" evidence="2">
    <location>
        <begin position="75"/>
        <end position="89"/>
    </location>
</feature>
<feature type="coiled-coil region" evidence="1">
    <location>
        <begin position="256"/>
        <end position="290"/>
    </location>
</feature>
<accession>A0A4Q4MVZ8</accession>
<protein>
    <submittedName>
        <fullName evidence="3">Uncharacterized protein</fullName>
    </submittedName>
</protein>
<gene>
    <name evidence="3" type="ORF">AA0114_g856</name>
</gene>
<feature type="compositionally biased region" description="Basic and acidic residues" evidence="2">
    <location>
        <begin position="97"/>
        <end position="113"/>
    </location>
</feature>
<dbReference type="AlphaFoldDB" id="A0A4Q4MVZ8"/>
<evidence type="ECO:0000256" key="1">
    <source>
        <dbReference type="SAM" id="Coils"/>
    </source>
</evidence>
<feature type="region of interest" description="Disordered" evidence="2">
    <location>
        <begin position="49"/>
        <end position="146"/>
    </location>
</feature>
<comment type="caution">
    <text evidence="3">The sequence shown here is derived from an EMBL/GenBank/DDBJ whole genome shotgun (WGS) entry which is preliminary data.</text>
</comment>
<sequence>MMKNNAQTMRRGDLFLLDHTFTEHQPFLSLRYKYYSMINMNGCSQRDAQHAANKIESNRKRELTVDDAETVSGRDAGEERQNKRAKFDDDIQQELTAIEHDNIESKSSTDKRLLCPSEGVEMDKVPESTSNPKDTSKDGDASLSSPLLRLEEKDTGSQACIEQLYADETSEMFLLKRFGSKPPIMMMKVSYVLAQMIEKQVSAGRAYRCAKDAPLREMDEALRKNKIFGEYLLERMRGMVKLKGDRKPIPEENKVVQRMQQEANQLDKAKRTFKAEKARLEQVAELARQAWEDATLSVENILQDVFVQCGLIDELLSGKDHRDSRGALEGELENIRAYIKLKEKKARRELREAQRRHEQHRDTFRRELAAYVAGVVDRPDASKHLLEEEFSRAHVRDCYELAGLVKRAEAIHEAQLAAAAEAHVSIVGSDDNMSLNMPYDLKEYATVKIKSLDHDAVEAWKKGIDANAKPNLKPAGYVLHMAEKWKRALDADDDVSSSASESVWNDGIEDYRRPSTVRESIVQPVSRKSEKAEQWLSVSERAVGDRRRLIETRMQEIRPVEP</sequence>
<organism evidence="3 4">
    <name type="scientific">Alternaria tenuissima</name>
    <dbReference type="NCBI Taxonomy" id="119927"/>
    <lineage>
        <taxon>Eukaryota</taxon>
        <taxon>Fungi</taxon>
        <taxon>Dikarya</taxon>
        <taxon>Ascomycota</taxon>
        <taxon>Pezizomycotina</taxon>
        <taxon>Dothideomycetes</taxon>
        <taxon>Pleosporomycetidae</taxon>
        <taxon>Pleosporales</taxon>
        <taxon>Pleosporineae</taxon>
        <taxon>Pleosporaceae</taxon>
        <taxon>Alternaria</taxon>
        <taxon>Alternaria sect. Alternaria</taxon>
        <taxon>Alternaria alternata complex</taxon>
    </lineage>
</organism>
<dbReference type="EMBL" id="PDXA01000002">
    <property type="protein sequence ID" value="RYN60975.1"/>
    <property type="molecule type" value="Genomic_DNA"/>
</dbReference>
<evidence type="ECO:0000313" key="4">
    <source>
        <dbReference type="Proteomes" id="UP000292402"/>
    </source>
</evidence>
<proteinExistence type="predicted"/>
<reference evidence="4" key="1">
    <citation type="journal article" date="2019" name="bioRxiv">
        <title>Genomics, evolutionary history and diagnostics of the Alternaria alternata species group including apple and Asian pear pathotypes.</title>
        <authorList>
            <person name="Armitage A.D."/>
            <person name="Cockerton H.M."/>
            <person name="Sreenivasaprasad S."/>
            <person name="Woodhall J.W."/>
            <person name="Lane C.R."/>
            <person name="Harrison R.J."/>
            <person name="Clarkson J.P."/>
        </authorList>
    </citation>
    <scope>NUCLEOTIDE SEQUENCE [LARGE SCALE GENOMIC DNA]</scope>
    <source>
        <strain evidence="4">FERA 1082</strain>
    </source>
</reference>
<dbReference type="Proteomes" id="UP000292402">
    <property type="component" value="Unassembled WGS sequence"/>
</dbReference>
<evidence type="ECO:0000256" key="2">
    <source>
        <dbReference type="SAM" id="MobiDB-lite"/>
    </source>
</evidence>
<evidence type="ECO:0000313" key="3">
    <source>
        <dbReference type="EMBL" id="RYN60975.1"/>
    </source>
</evidence>
<keyword evidence="1" id="KW-0175">Coiled coil</keyword>